<feature type="domain" description="C2H2-type" evidence="2">
    <location>
        <begin position="4"/>
        <end position="33"/>
    </location>
</feature>
<accession>A0A5E4M5U1</accession>
<dbReference type="GO" id="GO:0008270">
    <property type="term" value="F:zinc ion binding"/>
    <property type="evidence" value="ECO:0007669"/>
    <property type="project" value="UniProtKB-KW"/>
</dbReference>
<proteinExistence type="predicted"/>
<dbReference type="InterPro" id="IPR012337">
    <property type="entry name" value="RNaseH-like_sf"/>
</dbReference>
<evidence type="ECO:0000313" key="4">
    <source>
        <dbReference type="Proteomes" id="UP000325440"/>
    </source>
</evidence>
<keyword evidence="1" id="KW-0863">Zinc-finger</keyword>
<keyword evidence="4" id="KW-1185">Reference proteome</keyword>
<dbReference type="SUPFAM" id="SSF53098">
    <property type="entry name" value="Ribonuclease H-like"/>
    <property type="match status" value="1"/>
</dbReference>
<sequence length="525" mass="60373">MNTFICTFAGCTKVFNTRNNITPHAKIHASVKIQHRLIFRPAEYYNHNTCSRLVERTNAEAEDIDEEKFRKLLSEQGMYQGQGSGLLLQSIVGLLLGVYKYTPIGGSLLNKRAVINPQNKDQQCFKWAILAKHVTGEHKNRVGENYTEHEQKYNFSGLTFPIPLSKIKIFEKNIPSVSINVYGLKAEKKNKQIINTVFPPKVANEEKTNHVDLLLINDNEKTHYTYISNFSRLVRSQKTAHNDSVVFCKRCFTSFDNRPRIKLSGQAALEQHKKICGEHKPLLPIMPGPGSKLKSEKPMSYGIYVKAADDVPKELLEEFHIPTKPIIYRGTEDEPNVTKHFVKTIVELGLRVEQMLKTNEPITMTDVEREIHLTCEECNSCRNKFSAQNYKVADHINLFGRFGQTLCNTCYLKLQIPSFWPCFFHNLSNYDAHFFVTELGYDAETISVIPNSEEKFISFSKYVSKTFTVRFIDTCRFMASKLSSLASNLLIPDFIRFRETMKVFNKEDMSLVTRKGVYPYEYTDS</sequence>
<evidence type="ECO:0000256" key="1">
    <source>
        <dbReference type="PROSITE-ProRule" id="PRU00042"/>
    </source>
</evidence>
<dbReference type="EMBL" id="CABPRJ010000166">
    <property type="protein sequence ID" value="VVC27525.1"/>
    <property type="molecule type" value="Genomic_DNA"/>
</dbReference>
<protein>
    <submittedName>
        <fullName evidence="3">Ribonuclease H-like domain,Zinc finger C2H2-type</fullName>
    </submittedName>
</protein>
<evidence type="ECO:0000259" key="2">
    <source>
        <dbReference type="PROSITE" id="PS50157"/>
    </source>
</evidence>
<dbReference type="GO" id="GO:0003676">
    <property type="term" value="F:nucleic acid binding"/>
    <property type="evidence" value="ECO:0007669"/>
    <property type="project" value="InterPro"/>
</dbReference>
<dbReference type="PROSITE" id="PS00028">
    <property type="entry name" value="ZINC_FINGER_C2H2_1"/>
    <property type="match status" value="1"/>
</dbReference>
<dbReference type="AlphaFoldDB" id="A0A5E4M5U1"/>
<dbReference type="InterPro" id="IPR036397">
    <property type="entry name" value="RNaseH_sf"/>
</dbReference>
<keyword evidence="1" id="KW-0479">Metal-binding</keyword>
<evidence type="ECO:0000313" key="3">
    <source>
        <dbReference type="EMBL" id="VVC27525.1"/>
    </source>
</evidence>
<dbReference type="PANTHER" id="PTHR31511:SF12">
    <property type="entry name" value="RHO TERMINATION FACTOR N-TERMINAL DOMAIN-CONTAINING PROTEIN"/>
    <property type="match status" value="1"/>
</dbReference>
<dbReference type="OrthoDB" id="6602337at2759"/>
<dbReference type="InterPro" id="IPR013087">
    <property type="entry name" value="Znf_C2H2_type"/>
</dbReference>
<dbReference type="PANTHER" id="PTHR31511">
    <property type="entry name" value="PROTEIN CBG23764"/>
    <property type="match status" value="1"/>
</dbReference>
<name>A0A5E4M5U1_9HEMI</name>
<reference evidence="3 4" key="1">
    <citation type="submission" date="2019-08" db="EMBL/GenBank/DDBJ databases">
        <authorList>
            <person name="Alioto T."/>
            <person name="Alioto T."/>
            <person name="Gomez Garrido J."/>
        </authorList>
    </citation>
    <scope>NUCLEOTIDE SEQUENCE [LARGE SCALE GENOMIC DNA]</scope>
</reference>
<dbReference type="Gene3D" id="3.30.420.10">
    <property type="entry name" value="Ribonuclease H-like superfamily/Ribonuclease H"/>
    <property type="match status" value="1"/>
</dbReference>
<keyword evidence="1" id="KW-0862">Zinc</keyword>
<gene>
    <name evidence="3" type="ORF">CINCED_3A012586</name>
</gene>
<organism evidence="3 4">
    <name type="scientific">Cinara cedri</name>
    <dbReference type="NCBI Taxonomy" id="506608"/>
    <lineage>
        <taxon>Eukaryota</taxon>
        <taxon>Metazoa</taxon>
        <taxon>Ecdysozoa</taxon>
        <taxon>Arthropoda</taxon>
        <taxon>Hexapoda</taxon>
        <taxon>Insecta</taxon>
        <taxon>Pterygota</taxon>
        <taxon>Neoptera</taxon>
        <taxon>Paraneoptera</taxon>
        <taxon>Hemiptera</taxon>
        <taxon>Sternorrhyncha</taxon>
        <taxon>Aphidomorpha</taxon>
        <taxon>Aphidoidea</taxon>
        <taxon>Aphididae</taxon>
        <taxon>Lachninae</taxon>
        <taxon>Cinara</taxon>
    </lineage>
</organism>
<dbReference type="PROSITE" id="PS50157">
    <property type="entry name" value="ZINC_FINGER_C2H2_2"/>
    <property type="match status" value="1"/>
</dbReference>
<dbReference type="Proteomes" id="UP000325440">
    <property type="component" value="Unassembled WGS sequence"/>
</dbReference>